<feature type="transmembrane region" description="Helical" evidence="7">
    <location>
        <begin position="279"/>
        <end position="296"/>
    </location>
</feature>
<feature type="transmembrane region" description="Helical" evidence="7">
    <location>
        <begin position="308"/>
        <end position="329"/>
    </location>
</feature>
<dbReference type="InterPro" id="IPR036259">
    <property type="entry name" value="MFS_trans_sf"/>
</dbReference>
<evidence type="ECO:0000256" key="3">
    <source>
        <dbReference type="ARBA" id="ARBA00022448"/>
    </source>
</evidence>
<dbReference type="InterPro" id="IPR011701">
    <property type="entry name" value="MFS"/>
</dbReference>
<keyword evidence="4 7" id="KW-0812">Transmembrane</keyword>
<dbReference type="Gene3D" id="1.20.1250.20">
    <property type="entry name" value="MFS general substrate transporter like domains"/>
    <property type="match status" value="2"/>
</dbReference>
<feature type="transmembrane region" description="Helical" evidence="7">
    <location>
        <begin position="335"/>
        <end position="359"/>
    </location>
</feature>
<protein>
    <submittedName>
        <fullName evidence="8">MFS transporter</fullName>
    </submittedName>
</protein>
<feature type="transmembrane region" description="Helical" evidence="7">
    <location>
        <begin position="121"/>
        <end position="142"/>
    </location>
</feature>
<keyword evidence="5 7" id="KW-1133">Transmembrane helix</keyword>
<evidence type="ECO:0000313" key="9">
    <source>
        <dbReference type="Proteomes" id="UP001529369"/>
    </source>
</evidence>
<feature type="transmembrane region" description="Helical" evidence="7">
    <location>
        <begin position="398"/>
        <end position="416"/>
    </location>
</feature>
<keyword evidence="9" id="KW-1185">Reference proteome</keyword>
<organism evidence="8 9">
    <name type="scientific">Paeniroseomonas aquatica</name>
    <dbReference type="NCBI Taxonomy" id="373043"/>
    <lineage>
        <taxon>Bacteria</taxon>
        <taxon>Pseudomonadati</taxon>
        <taxon>Pseudomonadota</taxon>
        <taxon>Alphaproteobacteria</taxon>
        <taxon>Acetobacterales</taxon>
        <taxon>Acetobacteraceae</taxon>
        <taxon>Paeniroseomonas</taxon>
    </lineage>
</organism>
<dbReference type="Pfam" id="PF07690">
    <property type="entry name" value="MFS_1"/>
    <property type="match status" value="1"/>
</dbReference>
<keyword evidence="6 7" id="KW-0472">Membrane</keyword>
<evidence type="ECO:0000256" key="2">
    <source>
        <dbReference type="ARBA" id="ARBA00008335"/>
    </source>
</evidence>
<evidence type="ECO:0000256" key="4">
    <source>
        <dbReference type="ARBA" id="ARBA00022692"/>
    </source>
</evidence>
<keyword evidence="3" id="KW-0813">Transport</keyword>
<feature type="transmembrane region" description="Helical" evidence="7">
    <location>
        <begin position="154"/>
        <end position="175"/>
    </location>
</feature>
<dbReference type="InterPro" id="IPR004752">
    <property type="entry name" value="AmpG_permease/AT-1"/>
</dbReference>
<accession>A0ABT8AGI9</accession>
<feature type="transmembrane region" description="Helical" evidence="7">
    <location>
        <begin position="371"/>
        <end position="392"/>
    </location>
</feature>
<proteinExistence type="inferred from homology"/>
<dbReference type="EMBL" id="JAUFPN010000306">
    <property type="protein sequence ID" value="MDN3568795.1"/>
    <property type="molecule type" value="Genomic_DNA"/>
</dbReference>
<dbReference type="Proteomes" id="UP001529369">
    <property type="component" value="Unassembled WGS sequence"/>
</dbReference>
<gene>
    <name evidence="8" type="ORF">QWZ14_30835</name>
</gene>
<evidence type="ECO:0000313" key="8">
    <source>
        <dbReference type="EMBL" id="MDN3568795.1"/>
    </source>
</evidence>
<dbReference type="PANTHER" id="PTHR12778:SF10">
    <property type="entry name" value="MAJOR FACILITATOR SUPERFAMILY DOMAIN-CONTAINING PROTEIN 3"/>
    <property type="match status" value="1"/>
</dbReference>
<evidence type="ECO:0000256" key="7">
    <source>
        <dbReference type="SAM" id="Phobius"/>
    </source>
</evidence>
<feature type="transmembrane region" description="Helical" evidence="7">
    <location>
        <begin position="241"/>
        <end position="267"/>
    </location>
</feature>
<comment type="subcellular location">
    <subcellularLocation>
        <location evidence="1">Membrane</location>
        <topology evidence="1">Multi-pass membrane protein</topology>
    </subcellularLocation>
</comment>
<evidence type="ECO:0000256" key="5">
    <source>
        <dbReference type="ARBA" id="ARBA00022989"/>
    </source>
</evidence>
<feature type="transmembrane region" description="Helical" evidence="7">
    <location>
        <begin position="181"/>
        <end position="201"/>
    </location>
</feature>
<sequence>MSIALSRWPCRSFLNPSGRRLLILSLYGYQGLVAGFGLTALPNHFAEAGATVGAIGGYMALVGLPWALQPFWGPLVDRFGRFRMGRRRFWVVMALAGALASLACLPLAGDGPAALVRLGPLLLLHSGFAALLDTAVDAMIIDRVPVERLGQATALTRVGFVTGTATGAVLFAWMIPAHGLAAAALLLMLLGTCALGVALLVREAEGDRMLSLQRHMAGSGAGDSYRVLLGRLVAAMRQRSALALLALCIAEEAATAVFGVHLSVAMIQRGDWDAASLSRLQGGLALLGGTAGALLIGHWSDRIGHYRVLYWLLATCAAAYVAAAVMLMLPQAAWLNGIALALSSVVPALAFVALAPAVMRSSQGVGAATRFAVFMASLNLGGILGSAAAGLVGQALSSWQIALAGACIFSACAVAASHPQRLFNAGDDNEPQRKSHHK</sequence>
<comment type="caution">
    <text evidence="8">The sequence shown here is derived from an EMBL/GenBank/DDBJ whole genome shotgun (WGS) entry which is preliminary data.</text>
</comment>
<feature type="transmembrane region" description="Helical" evidence="7">
    <location>
        <begin position="89"/>
        <end position="109"/>
    </location>
</feature>
<comment type="similarity">
    <text evidence="2">Belongs to the major facilitator superfamily.</text>
</comment>
<evidence type="ECO:0000256" key="6">
    <source>
        <dbReference type="ARBA" id="ARBA00023136"/>
    </source>
</evidence>
<evidence type="ECO:0000256" key="1">
    <source>
        <dbReference type="ARBA" id="ARBA00004141"/>
    </source>
</evidence>
<feature type="transmembrane region" description="Helical" evidence="7">
    <location>
        <begin position="21"/>
        <end position="42"/>
    </location>
</feature>
<dbReference type="SUPFAM" id="SSF103473">
    <property type="entry name" value="MFS general substrate transporter"/>
    <property type="match status" value="1"/>
</dbReference>
<dbReference type="PANTHER" id="PTHR12778">
    <property type="entry name" value="SOLUTE CARRIER FAMILY 33 ACETYL-COA TRANSPORTER -RELATED"/>
    <property type="match status" value="1"/>
</dbReference>
<name>A0ABT8AGI9_9PROT</name>
<reference evidence="9" key="1">
    <citation type="journal article" date="2019" name="Int. J. Syst. Evol. Microbiol.">
        <title>The Global Catalogue of Microorganisms (GCM) 10K type strain sequencing project: providing services to taxonomists for standard genome sequencing and annotation.</title>
        <authorList>
            <consortium name="The Broad Institute Genomics Platform"/>
            <consortium name="The Broad Institute Genome Sequencing Center for Infectious Disease"/>
            <person name="Wu L."/>
            <person name="Ma J."/>
        </authorList>
    </citation>
    <scope>NUCLEOTIDE SEQUENCE [LARGE SCALE GENOMIC DNA]</scope>
    <source>
        <strain evidence="9">CECT 7131</strain>
    </source>
</reference>
<dbReference type="RefSeq" id="WP_290320917.1">
    <property type="nucleotide sequence ID" value="NZ_JAUFPN010000306.1"/>
</dbReference>
<feature type="transmembrane region" description="Helical" evidence="7">
    <location>
        <begin position="48"/>
        <end position="68"/>
    </location>
</feature>